<dbReference type="EMBL" id="JACBYR010000001">
    <property type="protein sequence ID" value="NYE81596.1"/>
    <property type="molecule type" value="Genomic_DNA"/>
</dbReference>
<dbReference type="RefSeq" id="WP_179583713.1">
    <property type="nucleotide sequence ID" value="NZ_JACBYR010000001.1"/>
</dbReference>
<dbReference type="Proteomes" id="UP000542125">
    <property type="component" value="Unassembled WGS sequence"/>
</dbReference>
<dbReference type="GO" id="GO:0016787">
    <property type="term" value="F:hydrolase activity"/>
    <property type="evidence" value="ECO:0007669"/>
    <property type="project" value="UniProtKB-KW"/>
</dbReference>
<dbReference type="InterPro" id="IPR052358">
    <property type="entry name" value="Aro_Compnd_Degr_Hydrolases"/>
</dbReference>
<reference evidence="2 3" key="1">
    <citation type="submission" date="2020-07" db="EMBL/GenBank/DDBJ databases">
        <title>Genomic Encyclopedia of Type Strains, Phase IV (KMG-V): Genome sequencing to study the core and pangenomes of soil and plant-associated prokaryotes.</title>
        <authorList>
            <person name="Whitman W."/>
        </authorList>
    </citation>
    <scope>NUCLEOTIDE SEQUENCE [LARGE SCALE GENOMIC DNA]</scope>
    <source>
        <strain evidence="2 3">SAS40</strain>
    </source>
</reference>
<dbReference type="Pfam" id="PF04909">
    <property type="entry name" value="Amidohydro_2"/>
    <property type="match status" value="1"/>
</dbReference>
<proteinExistence type="predicted"/>
<evidence type="ECO:0000259" key="1">
    <source>
        <dbReference type="Pfam" id="PF04909"/>
    </source>
</evidence>
<name>A0A7Y9IR90_9BURK</name>
<keyword evidence="2" id="KW-0378">Hydrolase</keyword>
<dbReference type="AlphaFoldDB" id="A0A7Y9IR90"/>
<dbReference type="SUPFAM" id="SSF51556">
    <property type="entry name" value="Metallo-dependent hydrolases"/>
    <property type="match status" value="1"/>
</dbReference>
<evidence type="ECO:0000313" key="2">
    <source>
        <dbReference type="EMBL" id="NYE81596.1"/>
    </source>
</evidence>
<protein>
    <submittedName>
        <fullName evidence="2">Putative TIM-barrel fold metal-dependent hydrolase</fullName>
    </submittedName>
</protein>
<comment type="caution">
    <text evidence="2">The sequence shown here is derived from an EMBL/GenBank/DDBJ whole genome shotgun (WGS) entry which is preliminary data.</text>
</comment>
<dbReference type="PANTHER" id="PTHR35563">
    <property type="entry name" value="BARREL METAL-DEPENDENT HYDROLASE, PUTATIVE (AFU_ORTHOLOGUE AFUA_1G16240)-RELATED"/>
    <property type="match status" value="1"/>
</dbReference>
<dbReference type="InterPro" id="IPR006680">
    <property type="entry name" value="Amidohydro-rel"/>
</dbReference>
<dbReference type="InterPro" id="IPR032466">
    <property type="entry name" value="Metal_Hydrolase"/>
</dbReference>
<sequence length="275" mass="30336">MTPPAPALRIIDTHAHVFSMTMPLAEGAWHTPAAEADPPLFLRTLDEHGVESGILAGASISGTNNDYPLAACDRSPRLRTTVIVAPDCPLEVLQDMARRGAVGVRFQLRNVARVPDFASTEYRALLRHIADLGWHVQLHDDARRLPDYLPGLEAAGVNVVVDHFGRPDLEDGIGGEGFQRLLRSIAGGRTWVKLSSAFRLGSDALVLQAASTLLEHAGPERLMWGSDWPFAAFETQVTYTQVLNDLSTWVPDPVTRHRIAFDTPNLFFRPRHDQD</sequence>
<accession>A0A7Y9IR90</accession>
<organism evidence="2 3">
    <name type="scientific">Pigmentiphaga litoralis</name>
    <dbReference type="NCBI Taxonomy" id="516702"/>
    <lineage>
        <taxon>Bacteria</taxon>
        <taxon>Pseudomonadati</taxon>
        <taxon>Pseudomonadota</taxon>
        <taxon>Betaproteobacteria</taxon>
        <taxon>Burkholderiales</taxon>
        <taxon>Alcaligenaceae</taxon>
        <taxon>Pigmentiphaga</taxon>
    </lineage>
</organism>
<dbReference type="PANTHER" id="PTHR35563:SF2">
    <property type="entry name" value="BARREL METAL-DEPENDENT HYDROLASE, PUTATIVE (AFU_ORTHOLOGUE AFUA_1G16240)-RELATED"/>
    <property type="match status" value="1"/>
</dbReference>
<evidence type="ECO:0000313" key="3">
    <source>
        <dbReference type="Proteomes" id="UP000542125"/>
    </source>
</evidence>
<keyword evidence="3" id="KW-1185">Reference proteome</keyword>
<dbReference type="Gene3D" id="3.20.20.140">
    <property type="entry name" value="Metal-dependent hydrolases"/>
    <property type="match status" value="1"/>
</dbReference>
<gene>
    <name evidence="2" type="ORF">FHW18_000867</name>
</gene>
<feature type="domain" description="Amidohydrolase-related" evidence="1">
    <location>
        <begin position="11"/>
        <end position="265"/>
    </location>
</feature>